<keyword evidence="3" id="KW-1185">Reference proteome</keyword>
<dbReference type="AlphaFoldDB" id="A0ABD4Z5I3"/>
<organism evidence="2 3">
    <name type="scientific">Ignisphaera cupida</name>
    <dbReference type="NCBI Taxonomy" id="3050454"/>
    <lineage>
        <taxon>Archaea</taxon>
        <taxon>Thermoproteota</taxon>
        <taxon>Thermoprotei</taxon>
        <taxon>Desulfurococcales</taxon>
        <taxon>Desulfurococcaceae</taxon>
        <taxon>Ignisphaera</taxon>
    </lineage>
</organism>
<dbReference type="Pfam" id="PF01261">
    <property type="entry name" value="AP_endonuc_2"/>
    <property type="match status" value="1"/>
</dbReference>
<evidence type="ECO:0000259" key="1">
    <source>
        <dbReference type="Pfam" id="PF01261"/>
    </source>
</evidence>
<dbReference type="InterPro" id="IPR036237">
    <property type="entry name" value="Xyl_isomerase-like_sf"/>
</dbReference>
<evidence type="ECO:0000313" key="2">
    <source>
        <dbReference type="EMBL" id="MDK6028232.1"/>
    </source>
</evidence>
<name>A0ABD4Z5I3_9CREN</name>
<proteinExistence type="predicted"/>
<protein>
    <submittedName>
        <fullName evidence="2">TIM barrel protein</fullName>
    </submittedName>
</protein>
<dbReference type="CDD" id="cd00019">
    <property type="entry name" value="AP2Ec"/>
    <property type="match status" value="1"/>
</dbReference>
<accession>A0ABD4Z5I3</accession>
<dbReference type="SUPFAM" id="SSF51658">
    <property type="entry name" value="Xylose isomerase-like"/>
    <property type="match status" value="1"/>
</dbReference>
<dbReference type="FunFam" id="3.20.20.150:FF:000017">
    <property type="entry name" value="Endonuclease IV related protein"/>
    <property type="match status" value="1"/>
</dbReference>
<sequence>MNSLDATFKMSDLKMPRTISKLHFGTAGIPNSTPRKSTPNGVRRVWELGLDAMEIEFVRGVRMSSEIAEEVRSIANGLGVLLTVHAPYYINLNSSDNSKVEASINRILESARIGFRAGAWSVVFHSGYYGSFTSDEAYRRVRDAIKVIVLRLRDEGIDIWIRPELMGGTSEIGSLEEVIKLTEDIGDNVLPCIDFAHLHARTNGKYNTYEEFREVLNMLENRLGKEALQNMHIHISGIEYGEKGEIKHLNLKESDFNYQDLAKTLKEYNVKGVVISESPNLEEDAILFKQAYEKIKT</sequence>
<comment type="caution">
    <text evidence="2">The sequence shown here is derived from an EMBL/GenBank/DDBJ whole genome shotgun (WGS) entry which is preliminary data.</text>
</comment>
<dbReference type="PANTHER" id="PTHR21445:SF0">
    <property type="entry name" value="APURINIC-APYRIMIDINIC ENDONUCLEASE"/>
    <property type="match status" value="1"/>
</dbReference>
<feature type="domain" description="Xylose isomerase-like TIM barrel" evidence="1">
    <location>
        <begin position="43"/>
        <end position="282"/>
    </location>
</feature>
<dbReference type="InterPro" id="IPR013022">
    <property type="entry name" value="Xyl_isomerase-like_TIM-brl"/>
</dbReference>
<dbReference type="Proteomes" id="UP001529235">
    <property type="component" value="Unassembled WGS sequence"/>
</dbReference>
<dbReference type="PANTHER" id="PTHR21445">
    <property type="entry name" value="ENDONUCLEASE IV ENDODEOXYRIBONUCLEASE IV"/>
    <property type="match status" value="1"/>
</dbReference>
<gene>
    <name evidence="2" type="ORF">QPL79_02480</name>
</gene>
<dbReference type="Gene3D" id="3.20.20.150">
    <property type="entry name" value="Divalent-metal-dependent TIM barrel enzymes"/>
    <property type="match status" value="1"/>
</dbReference>
<dbReference type="SMART" id="SM00518">
    <property type="entry name" value="AP2Ec"/>
    <property type="match status" value="1"/>
</dbReference>
<dbReference type="InterPro" id="IPR001719">
    <property type="entry name" value="AP_endonuc_2"/>
</dbReference>
<evidence type="ECO:0000313" key="3">
    <source>
        <dbReference type="Proteomes" id="UP001529235"/>
    </source>
</evidence>
<reference evidence="2 3" key="1">
    <citation type="submission" date="2023-05" db="EMBL/GenBank/DDBJ databases">
        <title>A new hyperthermophilic archaea 'Ignisphaera cupida' sp. nov. and description of the family 'Ignisphaeraceae' fam. nov.</title>
        <authorList>
            <person name="Podosokorskaya O.A."/>
            <person name="Elcheninov A.G."/>
            <person name="Klukina A."/>
            <person name="Merkel A.Y."/>
        </authorList>
    </citation>
    <scope>NUCLEOTIDE SEQUENCE [LARGE SCALE GENOMIC DNA]</scope>
    <source>
        <strain evidence="2 3">4213-co</strain>
    </source>
</reference>
<dbReference type="EMBL" id="JASNVW010000001">
    <property type="protein sequence ID" value="MDK6028232.1"/>
    <property type="molecule type" value="Genomic_DNA"/>
</dbReference>